<evidence type="ECO:0000256" key="1">
    <source>
        <dbReference type="SAM" id="Phobius"/>
    </source>
</evidence>
<gene>
    <name evidence="2" type="ORF">C4N9_15190</name>
</gene>
<dbReference type="EMBL" id="QEYD01000009">
    <property type="protein sequence ID" value="PWE27778.1"/>
    <property type="molecule type" value="Genomic_DNA"/>
</dbReference>
<keyword evidence="1" id="KW-0472">Membrane</keyword>
<proteinExistence type="predicted"/>
<dbReference type="Proteomes" id="UP000244940">
    <property type="component" value="Unassembled WGS sequence"/>
</dbReference>
<dbReference type="GeneID" id="94366239"/>
<sequence length="389" mass="40838">MTEPAPIRRRRASVPALWRMGTDTPPPAGAFVALVPGADAPLIALSLPATLKGAAREDVARRQAQDRLGGGLDVRPARLGRAEDWSRVAVAERAAVLRWRAAIGAAMPRCRAVLPDFLALPAAPGLWTVEADRDGVRARLGPGDGFSAEHALAGRMLTLALSEARAAGNAPRAVLLTGETSGAFADLFDGIDILRDASDLPADRAPAILGHDELAVDFLRDPQADADQIETRLRRVVWPAALVVIGALSWAGAQALAMRNDRVEALALQDRTLEAVRRDILPSGPILDLELQVMQAIERRRNAGGDTAAPETPLETLRRAAPVLAGVELVTVSMATDGLSVEVRVPDFQSLDALSEALADAGIAARIAQSATDAEEGGVGATLDLEAGT</sequence>
<feature type="transmembrane region" description="Helical" evidence="1">
    <location>
        <begin position="236"/>
        <end position="257"/>
    </location>
</feature>
<dbReference type="Gene3D" id="3.30.420.380">
    <property type="match status" value="1"/>
</dbReference>
<evidence type="ECO:0008006" key="4">
    <source>
        <dbReference type="Google" id="ProtNLM"/>
    </source>
</evidence>
<dbReference type="RefSeq" id="WP_109534193.1">
    <property type="nucleotide sequence ID" value="NZ_QEYD01000009.1"/>
</dbReference>
<organism evidence="2 3">
    <name type="scientific">Pararhodobacter marinus</name>
    <dbReference type="NCBI Taxonomy" id="2184063"/>
    <lineage>
        <taxon>Bacteria</taxon>
        <taxon>Pseudomonadati</taxon>
        <taxon>Pseudomonadota</taxon>
        <taxon>Alphaproteobacteria</taxon>
        <taxon>Rhodobacterales</taxon>
        <taxon>Paracoccaceae</taxon>
        <taxon>Pararhodobacter</taxon>
    </lineage>
</organism>
<name>A0A2U2C7A8_9RHOB</name>
<keyword evidence="1" id="KW-1133">Transmembrane helix</keyword>
<keyword evidence="3" id="KW-1185">Reference proteome</keyword>
<comment type="caution">
    <text evidence="2">The sequence shown here is derived from an EMBL/GenBank/DDBJ whole genome shotgun (WGS) entry which is preliminary data.</text>
</comment>
<dbReference type="AlphaFoldDB" id="A0A2U2C7A8"/>
<protein>
    <recommendedName>
        <fullName evidence="4">GspL cytoplasmic actin-ATPase-like domain-containing protein</fullName>
    </recommendedName>
</protein>
<keyword evidence="1" id="KW-0812">Transmembrane</keyword>
<reference evidence="2 3" key="1">
    <citation type="submission" date="2018-05" db="EMBL/GenBank/DDBJ databases">
        <title>Pararhodobacter marina sp. nov., isolated from deep-sea water of the Indian Ocean.</title>
        <authorList>
            <person name="Lai Q.Sr."/>
            <person name="Liu X."/>
            <person name="Shao Z."/>
        </authorList>
    </citation>
    <scope>NUCLEOTIDE SEQUENCE [LARGE SCALE GENOMIC DNA]</scope>
    <source>
        <strain evidence="2 3">CIC4N-9</strain>
    </source>
</reference>
<accession>A0A2U2C7A8</accession>
<evidence type="ECO:0000313" key="3">
    <source>
        <dbReference type="Proteomes" id="UP000244940"/>
    </source>
</evidence>
<evidence type="ECO:0000313" key="2">
    <source>
        <dbReference type="EMBL" id="PWE27778.1"/>
    </source>
</evidence>
<dbReference type="OrthoDB" id="7715154at2"/>